<protein>
    <submittedName>
        <fullName evidence="7">RNA polymerase sigma-70 factor (ECF subfamily)</fullName>
    </submittedName>
</protein>
<proteinExistence type="inferred from homology"/>
<sequence>MIDFTEELSEEELIRLLKQDRLGAFREIYSRYWKKLFDEAYRRLKNRELAEEVVQELFTTLWTKRHVLQINTTIGAYLYSAIANQVIDIYRKELVRSRYKEAFKVVHTEVDNSTEDSIMLKDLVYTIDEEISHLPDKCRSVFELSRKEHKSNKEIASYLGISEKTVEQHLTKAIKQIRLTLTHYLVLMLFLLLK</sequence>
<feature type="domain" description="RNA polymerase sigma factor 70 region 4 type 2" evidence="6">
    <location>
        <begin position="127"/>
        <end position="176"/>
    </location>
</feature>
<evidence type="ECO:0000259" key="5">
    <source>
        <dbReference type="Pfam" id="PF04542"/>
    </source>
</evidence>
<comment type="similarity">
    <text evidence="1">Belongs to the sigma-70 factor family. ECF subfamily.</text>
</comment>
<dbReference type="InterPro" id="IPR013324">
    <property type="entry name" value="RNA_pol_sigma_r3/r4-like"/>
</dbReference>
<evidence type="ECO:0000259" key="6">
    <source>
        <dbReference type="Pfam" id="PF08281"/>
    </source>
</evidence>
<dbReference type="InterPro" id="IPR013325">
    <property type="entry name" value="RNA_pol_sigma_r2"/>
</dbReference>
<dbReference type="SUPFAM" id="SSF88659">
    <property type="entry name" value="Sigma3 and sigma4 domains of RNA polymerase sigma factors"/>
    <property type="match status" value="1"/>
</dbReference>
<name>A0A841JIL3_9SPHI</name>
<dbReference type="InterPro" id="IPR007627">
    <property type="entry name" value="RNA_pol_sigma70_r2"/>
</dbReference>
<dbReference type="SUPFAM" id="SSF88946">
    <property type="entry name" value="Sigma2 domain of RNA polymerase sigma factors"/>
    <property type="match status" value="1"/>
</dbReference>
<feature type="domain" description="RNA polymerase sigma-70 region 2" evidence="5">
    <location>
        <begin position="29"/>
        <end position="93"/>
    </location>
</feature>
<keyword evidence="4" id="KW-0804">Transcription</keyword>
<evidence type="ECO:0000256" key="2">
    <source>
        <dbReference type="ARBA" id="ARBA00023015"/>
    </source>
</evidence>
<accession>A0A841JIL3</accession>
<dbReference type="InterPro" id="IPR014327">
    <property type="entry name" value="RNA_pol_sigma70_bacteroid"/>
</dbReference>
<organism evidence="7 8">
    <name type="scientific">Mucilaginibacter lappiensis</name>
    <dbReference type="NCBI Taxonomy" id="354630"/>
    <lineage>
        <taxon>Bacteria</taxon>
        <taxon>Pseudomonadati</taxon>
        <taxon>Bacteroidota</taxon>
        <taxon>Sphingobacteriia</taxon>
        <taxon>Sphingobacteriales</taxon>
        <taxon>Sphingobacteriaceae</taxon>
        <taxon>Mucilaginibacter</taxon>
    </lineage>
</organism>
<evidence type="ECO:0000256" key="4">
    <source>
        <dbReference type="ARBA" id="ARBA00023163"/>
    </source>
</evidence>
<dbReference type="Gene3D" id="1.10.10.10">
    <property type="entry name" value="Winged helix-like DNA-binding domain superfamily/Winged helix DNA-binding domain"/>
    <property type="match status" value="1"/>
</dbReference>
<gene>
    <name evidence="7" type="ORF">HDF22_005154</name>
</gene>
<dbReference type="NCBIfam" id="TIGR02937">
    <property type="entry name" value="sigma70-ECF"/>
    <property type="match status" value="1"/>
</dbReference>
<reference evidence="7 8" key="1">
    <citation type="submission" date="2020-08" db="EMBL/GenBank/DDBJ databases">
        <title>Genomic Encyclopedia of Type Strains, Phase IV (KMG-V): Genome sequencing to study the core and pangenomes of soil and plant-associated prokaryotes.</title>
        <authorList>
            <person name="Whitman W."/>
        </authorList>
    </citation>
    <scope>NUCLEOTIDE SEQUENCE [LARGE SCALE GENOMIC DNA]</scope>
    <source>
        <strain evidence="7 8">MP601</strain>
    </source>
</reference>
<keyword evidence="2" id="KW-0805">Transcription regulation</keyword>
<evidence type="ECO:0000256" key="3">
    <source>
        <dbReference type="ARBA" id="ARBA00023082"/>
    </source>
</evidence>
<evidence type="ECO:0000313" key="8">
    <source>
        <dbReference type="Proteomes" id="UP000548326"/>
    </source>
</evidence>
<dbReference type="Pfam" id="PF08281">
    <property type="entry name" value="Sigma70_r4_2"/>
    <property type="match status" value="1"/>
</dbReference>
<dbReference type="InterPro" id="IPR014284">
    <property type="entry name" value="RNA_pol_sigma-70_dom"/>
</dbReference>
<dbReference type="Proteomes" id="UP000548326">
    <property type="component" value="Unassembled WGS sequence"/>
</dbReference>
<dbReference type="NCBIfam" id="TIGR02985">
    <property type="entry name" value="Sig70_bacteroi1"/>
    <property type="match status" value="1"/>
</dbReference>
<comment type="caution">
    <text evidence="7">The sequence shown here is derived from an EMBL/GenBank/DDBJ whole genome shotgun (WGS) entry which is preliminary data.</text>
</comment>
<dbReference type="GO" id="GO:0016987">
    <property type="term" value="F:sigma factor activity"/>
    <property type="evidence" value="ECO:0007669"/>
    <property type="project" value="UniProtKB-KW"/>
</dbReference>
<dbReference type="InterPro" id="IPR013249">
    <property type="entry name" value="RNA_pol_sigma70_r4_t2"/>
</dbReference>
<evidence type="ECO:0000313" key="7">
    <source>
        <dbReference type="EMBL" id="MBB6131003.1"/>
    </source>
</evidence>
<dbReference type="Pfam" id="PF04542">
    <property type="entry name" value="Sigma70_r2"/>
    <property type="match status" value="1"/>
</dbReference>
<dbReference type="PANTHER" id="PTHR43133">
    <property type="entry name" value="RNA POLYMERASE ECF-TYPE SIGMA FACTO"/>
    <property type="match status" value="1"/>
</dbReference>
<dbReference type="EMBL" id="JACHCA010000019">
    <property type="protein sequence ID" value="MBB6131003.1"/>
    <property type="molecule type" value="Genomic_DNA"/>
</dbReference>
<dbReference type="InterPro" id="IPR039425">
    <property type="entry name" value="RNA_pol_sigma-70-like"/>
</dbReference>
<keyword evidence="3" id="KW-0731">Sigma factor</keyword>
<dbReference type="GO" id="GO:0006352">
    <property type="term" value="P:DNA-templated transcription initiation"/>
    <property type="evidence" value="ECO:0007669"/>
    <property type="project" value="InterPro"/>
</dbReference>
<dbReference type="RefSeq" id="WP_183589633.1">
    <property type="nucleotide sequence ID" value="NZ_JACHCA010000019.1"/>
</dbReference>
<dbReference type="GO" id="GO:0003677">
    <property type="term" value="F:DNA binding"/>
    <property type="evidence" value="ECO:0007669"/>
    <property type="project" value="InterPro"/>
</dbReference>
<evidence type="ECO:0000256" key="1">
    <source>
        <dbReference type="ARBA" id="ARBA00010641"/>
    </source>
</evidence>
<dbReference type="AlphaFoldDB" id="A0A841JIL3"/>
<dbReference type="InterPro" id="IPR036388">
    <property type="entry name" value="WH-like_DNA-bd_sf"/>
</dbReference>
<dbReference type="Gene3D" id="1.10.1740.10">
    <property type="match status" value="1"/>
</dbReference>
<dbReference type="PANTHER" id="PTHR43133:SF46">
    <property type="entry name" value="RNA POLYMERASE SIGMA-70 FACTOR ECF SUBFAMILY"/>
    <property type="match status" value="1"/>
</dbReference>